<evidence type="ECO:0000313" key="2">
    <source>
        <dbReference type="Proteomes" id="UP000564885"/>
    </source>
</evidence>
<dbReference type="SUPFAM" id="SSF55729">
    <property type="entry name" value="Acyl-CoA N-acyltransferases (Nat)"/>
    <property type="match status" value="1"/>
</dbReference>
<reference evidence="1 2" key="1">
    <citation type="submission" date="2020-04" db="EMBL/GenBank/DDBJ databases">
        <title>Enterovirga sp. isolate from soil.</title>
        <authorList>
            <person name="Chea S."/>
            <person name="Kim D.-U."/>
        </authorList>
    </citation>
    <scope>NUCLEOTIDE SEQUENCE [LARGE SCALE GENOMIC DNA]</scope>
    <source>
        <strain evidence="1 2">DB1703</strain>
    </source>
</reference>
<dbReference type="AlphaFoldDB" id="A0A849I7X1"/>
<organism evidence="1 2">
    <name type="scientific">Enterovirga aerilata</name>
    <dbReference type="NCBI Taxonomy" id="2730920"/>
    <lineage>
        <taxon>Bacteria</taxon>
        <taxon>Pseudomonadati</taxon>
        <taxon>Pseudomonadota</taxon>
        <taxon>Alphaproteobacteria</taxon>
        <taxon>Hyphomicrobiales</taxon>
        <taxon>Methylobacteriaceae</taxon>
        <taxon>Enterovirga</taxon>
    </lineage>
</organism>
<name>A0A849I7X1_9HYPH</name>
<comment type="caution">
    <text evidence="1">The sequence shown here is derived from an EMBL/GenBank/DDBJ whole genome shotgun (WGS) entry which is preliminary data.</text>
</comment>
<dbReference type="Proteomes" id="UP000564885">
    <property type="component" value="Unassembled WGS sequence"/>
</dbReference>
<dbReference type="InterPro" id="IPR016181">
    <property type="entry name" value="Acyl_CoA_acyltransferase"/>
</dbReference>
<proteinExistence type="predicted"/>
<evidence type="ECO:0000313" key="1">
    <source>
        <dbReference type="EMBL" id="NNM72107.1"/>
    </source>
</evidence>
<dbReference type="EMBL" id="JABEPP010000002">
    <property type="protein sequence ID" value="NNM72107.1"/>
    <property type="molecule type" value="Genomic_DNA"/>
</dbReference>
<dbReference type="Gene3D" id="3.40.630.30">
    <property type="match status" value="1"/>
</dbReference>
<evidence type="ECO:0008006" key="3">
    <source>
        <dbReference type="Google" id="ProtNLM"/>
    </source>
</evidence>
<gene>
    <name evidence="1" type="ORF">HJG44_06825</name>
</gene>
<accession>A0A849I7X1</accession>
<dbReference type="RefSeq" id="WP_171217608.1">
    <property type="nucleotide sequence ID" value="NZ_JABEPP010000002.1"/>
</dbReference>
<sequence length="129" mass="13583">MLNLHPPFRRARPGDTDMIRALLGERSGAAPGEAVVAEEDGEVTAVLDGRPDGGAWRVEALAVFHERVAELGPRVLRIADALAAEDGLGSVVLDPASLDPQMRALLEEEGFRPADGGAGLMERPVVPQG</sequence>
<protein>
    <recommendedName>
        <fullName evidence="3">N-acetyltransferase domain-containing protein</fullName>
    </recommendedName>
</protein>
<keyword evidence="2" id="KW-1185">Reference proteome</keyword>